<feature type="signal peptide" evidence="1">
    <location>
        <begin position="1"/>
        <end position="20"/>
    </location>
</feature>
<dbReference type="AlphaFoldDB" id="A0A9N9RK39"/>
<sequence>MKHRLYIFLFILLVSTKIDARGGRGGSRGRGSMHHGGGGGLGWAFSSYFADSSVYGNSFGTKGLPDDSYISKNDYRHKESNGFLISSLFNGRWNEEKDKEWRESTRAPYFENKIPDDEKLFPASAVLGAATAFGLVTLLPLNVAPGKPLMYCDNTKLIQSQIRINDQDIYVCNNRRIEILCKKNSENSECLNEELQCDLHQGITDNIYCSQNTLLSRTYLFCSSTSTIHKNDSNENVTIVNCFEGQLPKSRVSFIPTTTTTTESPFFTPTPKPLSLSANVHIFLIKLIGKHEALETTTRESYPVTEDNYAWYPEALTIPPETTTQKPIQTTTKLPYVWMEKVYVYHENGTVETTFRPAPIHYQPYSFKTDPIILPNWYQIYTTSTEAFKETTTEATTKKPYTWMRKVFSSDHGDAEKLEPVPKDLVEIAEQFSPFFPSNWVKVSNGKILETTTESFW</sequence>
<keyword evidence="3" id="KW-1185">Reference proteome</keyword>
<reference evidence="2" key="1">
    <citation type="submission" date="2022-01" db="EMBL/GenBank/DDBJ databases">
        <authorList>
            <person name="King R."/>
        </authorList>
    </citation>
    <scope>NUCLEOTIDE SEQUENCE</scope>
</reference>
<organism evidence="2 3">
    <name type="scientific">Chironomus riparius</name>
    <dbReference type="NCBI Taxonomy" id="315576"/>
    <lineage>
        <taxon>Eukaryota</taxon>
        <taxon>Metazoa</taxon>
        <taxon>Ecdysozoa</taxon>
        <taxon>Arthropoda</taxon>
        <taxon>Hexapoda</taxon>
        <taxon>Insecta</taxon>
        <taxon>Pterygota</taxon>
        <taxon>Neoptera</taxon>
        <taxon>Endopterygota</taxon>
        <taxon>Diptera</taxon>
        <taxon>Nematocera</taxon>
        <taxon>Chironomoidea</taxon>
        <taxon>Chironomidae</taxon>
        <taxon>Chironominae</taxon>
        <taxon>Chironomus</taxon>
    </lineage>
</organism>
<proteinExistence type="predicted"/>
<evidence type="ECO:0000256" key="1">
    <source>
        <dbReference type="SAM" id="SignalP"/>
    </source>
</evidence>
<evidence type="ECO:0000313" key="2">
    <source>
        <dbReference type="EMBL" id="CAG9798088.1"/>
    </source>
</evidence>
<protein>
    <submittedName>
        <fullName evidence="2">Uncharacterized protein</fullName>
    </submittedName>
</protein>
<evidence type="ECO:0000313" key="3">
    <source>
        <dbReference type="Proteomes" id="UP001153620"/>
    </source>
</evidence>
<reference evidence="2" key="2">
    <citation type="submission" date="2022-10" db="EMBL/GenBank/DDBJ databases">
        <authorList>
            <consortium name="ENA_rothamsted_submissions"/>
            <consortium name="culmorum"/>
            <person name="King R."/>
        </authorList>
    </citation>
    <scope>NUCLEOTIDE SEQUENCE</scope>
</reference>
<name>A0A9N9RK39_9DIPT</name>
<dbReference type="EMBL" id="OU895877">
    <property type="protein sequence ID" value="CAG9798088.1"/>
    <property type="molecule type" value="Genomic_DNA"/>
</dbReference>
<keyword evidence="1" id="KW-0732">Signal</keyword>
<gene>
    <name evidence="2" type="ORF">CHIRRI_LOCUS1073</name>
</gene>
<accession>A0A9N9RK39</accession>
<feature type="chain" id="PRO_5040223971" evidence="1">
    <location>
        <begin position="21"/>
        <end position="457"/>
    </location>
</feature>
<dbReference type="Proteomes" id="UP001153620">
    <property type="component" value="Chromosome 1"/>
</dbReference>